<feature type="transmembrane region" description="Helical" evidence="2">
    <location>
        <begin position="24"/>
        <end position="46"/>
    </location>
</feature>
<feature type="transmembrane region" description="Helical" evidence="2">
    <location>
        <begin position="129"/>
        <end position="148"/>
    </location>
</feature>
<feature type="transmembrane region" description="Helical" evidence="2">
    <location>
        <begin position="231"/>
        <end position="252"/>
    </location>
</feature>
<proteinExistence type="predicted"/>
<feature type="region of interest" description="Disordered" evidence="1">
    <location>
        <begin position="467"/>
        <end position="493"/>
    </location>
</feature>
<reference evidence="3" key="1">
    <citation type="submission" date="2021-04" db="EMBL/GenBank/DDBJ databases">
        <title>Genome based classification of Actinospica acidithermotolerans sp. nov., an actinobacterium isolated from an Indonesian hot spring.</title>
        <authorList>
            <person name="Kusuma A.B."/>
            <person name="Putra K.E."/>
            <person name="Nafisah S."/>
            <person name="Loh J."/>
            <person name="Nouioui I."/>
            <person name="Goodfellow M."/>
        </authorList>
    </citation>
    <scope>NUCLEOTIDE SEQUENCE</scope>
    <source>
        <strain evidence="3">MGRD01-02</strain>
    </source>
</reference>
<feature type="transmembrane region" description="Helical" evidence="2">
    <location>
        <begin position="527"/>
        <end position="545"/>
    </location>
</feature>
<feature type="transmembrane region" description="Helical" evidence="2">
    <location>
        <begin position="91"/>
        <end position="109"/>
    </location>
</feature>
<evidence type="ECO:0000313" key="4">
    <source>
        <dbReference type="Proteomes" id="UP000676325"/>
    </source>
</evidence>
<evidence type="ECO:0000256" key="2">
    <source>
        <dbReference type="SAM" id="Phobius"/>
    </source>
</evidence>
<keyword evidence="2" id="KW-1133">Transmembrane helix</keyword>
<keyword evidence="2" id="KW-0472">Membrane</keyword>
<feature type="compositionally biased region" description="Low complexity" evidence="1">
    <location>
        <begin position="467"/>
        <end position="488"/>
    </location>
</feature>
<dbReference type="EMBL" id="JAGSOH010000097">
    <property type="protein sequence ID" value="MBR7829723.1"/>
    <property type="molecule type" value="Genomic_DNA"/>
</dbReference>
<feature type="transmembrane region" description="Helical" evidence="2">
    <location>
        <begin position="264"/>
        <end position="293"/>
    </location>
</feature>
<feature type="transmembrane region" description="Helical" evidence="2">
    <location>
        <begin position="183"/>
        <end position="207"/>
    </location>
</feature>
<accession>A0A941IM67</accession>
<feature type="transmembrane region" description="Helical" evidence="2">
    <location>
        <begin position="375"/>
        <end position="398"/>
    </location>
</feature>
<gene>
    <name evidence="3" type="ORF">KDK95_25680</name>
</gene>
<sequence length="861" mass="88289">MPDAPARPVVLTGVDVVQAVRDGLVGLVAAYVAALIAMVLVVTVGFHGEQVNAGVGDYLASAAWLTASSLGTPISGTMTGADSGISMSIGISLRVTVWLLTIIVLYIVYRAVRGRERTAPSVTLGQLVARSALTAAVVSIALLILSFATHRADPFGGTGYLTATSANDGVQGVGGSMSIDAPLVFVGPLLLVFVTALVARLGVWIHLMSADPRAARVRTQLGLWAPSFRVAWLQTRVIGALVGVGLWIYAVFEVVSNHELSHGGLAALIGGLFLLPNFAIYGTFVGFGVTLYASAAGLSSLGGLSSSGSDGGTGATDGPGGSGYDFGLFAGHRPWGVWLLLLAVIIGTSAPALLARRGTARFAVDRADYTPNGAWRSVLLGGVAALAITLLGTLALTMNAGLEGVGVLSVTESFGPSLLAAVGLTALWFLLSYLVLSFSLGHRIQAATGAATGPAVSQGYAAATFASSPTTPTVPQQSMPQQSMPEPTLQFAEPSTTAPVYQPSYGYPSATQPLPAPASGRGLRPKVAIPLVLVLILGVGGYLAYQHFVGDQPSGAQGAVNSYFQDIEAGNASAASALATGPYQETPLVGASTIANAANRPSGFTIVSSAAVPSTAQSQYRQEGVTGNNLTYVAVKYNVHGTELSDTYLAEQVATTGQWVLVDPYRVLSVSGGWSSTVIVDGMSVTEQSSVEVFPGAHVVADPSTPDFSAVSDTAYPTEGSTYAQYTWTELSAVTLPAASLTAQGQSAVQAAYSAALSQCATDAETGYGACGINNTYNYYTCNNVTWTITTVGTVSVDLSTQNSDGSYDFTATGSVASETGDYTDFDGADQTFSNQTTDLEDSTGSISFNSDGSATATLTS</sequence>
<dbReference type="Proteomes" id="UP000676325">
    <property type="component" value="Unassembled WGS sequence"/>
</dbReference>
<organism evidence="3 4">
    <name type="scientific">Actinospica acidithermotolerans</name>
    <dbReference type="NCBI Taxonomy" id="2828514"/>
    <lineage>
        <taxon>Bacteria</taxon>
        <taxon>Bacillati</taxon>
        <taxon>Actinomycetota</taxon>
        <taxon>Actinomycetes</taxon>
        <taxon>Catenulisporales</taxon>
        <taxon>Actinospicaceae</taxon>
        <taxon>Actinospica</taxon>
    </lineage>
</organism>
<evidence type="ECO:0000313" key="3">
    <source>
        <dbReference type="EMBL" id="MBR7829723.1"/>
    </source>
</evidence>
<keyword evidence="4" id="KW-1185">Reference proteome</keyword>
<dbReference type="RefSeq" id="WP_212520857.1">
    <property type="nucleotide sequence ID" value="NZ_JAGSOH010000097.1"/>
</dbReference>
<dbReference type="AlphaFoldDB" id="A0A941IM67"/>
<feature type="transmembrane region" description="Helical" evidence="2">
    <location>
        <begin position="335"/>
        <end position="354"/>
    </location>
</feature>
<comment type="caution">
    <text evidence="3">The sequence shown here is derived from an EMBL/GenBank/DDBJ whole genome shotgun (WGS) entry which is preliminary data.</text>
</comment>
<evidence type="ECO:0000256" key="1">
    <source>
        <dbReference type="SAM" id="MobiDB-lite"/>
    </source>
</evidence>
<keyword evidence="2" id="KW-0812">Transmembrane</keyword>
<name>A0A941IM67_9ACTN</name>
<feature type="transmembrane region" description="Helical" evidence="2">
    <location>
        <begin position="418"/>
        <end position="436"/>
    </location>
</feature>
<protein>
    <submittedName>
        <fullName evidence="3">Uncharacterized protein</fullName>
    </submittedName>
</protein>